<dbReference type="PATRIC" id="fig|380242.3.peg.2656"/>
<evidence type="ECO:0000256" key="1">
    <source>
        <dbReference type="ARBA" id="ARBA00004365"/>
    </source>
</evidence>
<dbReference type="Pfam" id="PF00460">
    <property type="entry name" value="Flg_bb_rod"/>
    <property type="match status" value="1"/>
</dbReference>
<evidence type="ECO:0000256" key="2">
    <source>
        <dbReference type="ARBA" id="ARBA00004613"/>
    </source>
</evidence>
<evidence type="ECO:0000313" key="10">
    <source>
        <dbReference type="EMBL" id="KKO19146.1"/>
    </source>
</evidence>
<dbReference type="PANTHER" id="PTHR30033:SF1">
    <property type="entry name" value="FLAGELLAR HOOK-ASSOCIATED PROTEIN 1"/>
    <property type="match status" value="1"/>
</dbReference>
<comment type="caution">
    <text evidence="10">The sequence shown here is derived from an EMBL/GenBank/DDBJ whole genome shotgun (WGS) entry which is preliminary data.</text>
</comment>
<keyword evidence="6" id="KW-0975">Bacterial flagellum</keyword>
<evidence type="ECO:0000256" key="5">
    <source>
        <dbReference type="ARBA" id="ARBA00022525"/>
    </source>
</evidence>
<dbReference type="InterPro" id="IPR002371">
    <property type="entry name" value="FlgK"/>
</dbReference>
<dbReference type="GO" id="GO:0009424">
    <property type="term" value="C:bacterial-type flagellum hook"/>
    <property type="evidence" value="ECO:0007669"/>
    <property type="project" value="InterPro"/>
</dbReference>
<dbReference type="Pfam" id="PF22638">
    <property type="entry name" value="FlgK_D1"/>
    <property type="match status" value="1"/>
</dbReference>
<keyword evidence="11" id="KW-1185">Reference proteome</keyword>
<feature type="domain" description="Flagellar basal-body/hook protein C-terminal" evidence="8">
    <location>
        <begin position="611"/>
        <end position="649"/>
    </location>
</feature>
<feature type="domain" description="Flagellar hook-associated protein FlgK helical" evidence="9">
    <location>
        <begin position="93"/>
        <end position="313"/>
    </location>
</feature>
<name>A0A0M2UW04_9BACT</name>
<dbReference type="InterPro" id="IPR001444">
    <property type="entry name" value="Flag_bb_rod_N"/>
</dbReference>
<organism evidence="10 11">
    <name type="scientific">Candidatus Brocadia fulgida</name>
    <dbReference type="NCBI Taxonomy" id="380242"/>
    <lineage>
        <taxon>Bacteria</taxon>
        <taxon>Pseudomonadati</taxon>
        <taxon>Planctomycetota</taxon>
        <taxon>Candidatus Brocadiia</taxon>
        <taxon>Candidatus Brocadiales</taxon>
        <taxon>Candidatus Brocadiaceae</taxon>
        <taxon>Candidatus Brocadia</taxon>
    </lineage>
</organism>
<keyword evidence="10" id="KW-0966">Cell projection</keyword>
<dbReference type="PRINTS" id="PR01005">
    <property type="entry name" value="FLGHOOKAP1"/>
</dbReference>
<sequence>MSSDLQIGLSGLLAAQRAMLVTAHNISNANTKGYTRQSTIMATRLPFVTNAGTIGQGVELVKIIRHKDEYLNNRLRDISSSLGSASVNSQYLRELETVFNETSEASLNNALASFFKGINDLTQYTENMSSRAALFEKANTLTDSFHRIHDELNQMKIFVQQSIENKISEVNTLSENIAQLNEEISVTHVRGIEANDLLDKREVLLQDLSNLINITVTTQNNGMVNVSTQSGVLVSGSSFTSLVSEVDDSGEIEIGNIKNKNSKYVFSAGEIQGLQDFYNETAVRYKDKLDTLASGLIREVNKIHSEGVGLSGGFTSLFATNEVSSTTAMLNAAGLGIDPSSGDIYVTVINTATGEVTKNILSVDVTTDSLSDVQTALNGVAHLSASIADNKLRILAESGYQFNFSYALDPDPGNLGTSAASVSGVYTGQANDVYTFTALGTGTIGSTAGLQVEVKNSDGDVVATLDVGSDYVPGNTLTIGNGVSLSLTAGAITTGDTFSLDVVNDSDTTNLLAALGINAFFRGTDASDIAVDTDIADDVSRIAASIGEIGNTTNALRLAGLQHNASALENTTFADYLHQIASSLGEEASNAYRSEENFTDLETSLRNRRDEMSGVSTDEELVNLIRFQQAYQASAKYISIIDGLVEKLLTSIG</sequence>
<evidence type="ECO:0000259" key="8">
    <source>
        <dbReference type="Pfam" id="PF06429"/>
    </source>
</evidence>
<evidence type="ECO:0000259" key="9">
    <source>
        <dbReference type="Pfam" id="PF22638"/>
    </source>
</evidence>
<dbReference type="GO" id="GO:0005576">
    <property type="term" value="C:extracellular region"/>
    <property type="evidence" value="ECO:0007669"/>
    <property type="project" value="UniProtKB-SubCell"/>
</dbReference>
<reference evidence="10 11" key="1">
    <citation type="journal article" date="2013" name="BMC Microbiol.">
        <title>Identification of the type II cytochrome c maturation pathway in anammox bacteria by comparative genomics.</title>
        <authorList>
            <person name="Ferousi C."/>
            <person name="Speth D.R."/>
            <person name="Reimann J."/>
            <person name="Op den Camp H.J."/>
            <person name="Allen J.W."/>
            <person name="Keltjens J.T."/>
            <person name="Jetten M.S."/>
        </authorList>
    </citation>
    <scope>NUCLEOTIDE SEQUENCE [LARGE SCALE GENOMIC DNA]</scope>
    <source>
        <strain evidence="10">RU1</strain>
    </source>
</reference>
<keyword evidence="10" id="KW-0282">Flagellum</keyword>
<evidence type="ECO:0000313" key="11">
    <source>
        <dbReference type="Proteomes" id="UP000034954"/>
    </source>
</evidence>
<dbReference type="NCBIfam" id="TIGR02492">
    <property type="entry name" value="flgK_ends"/>
    <property type="match status" value="1"/>
</dbReference>
<dbReference type="InterPro" id="IPR053927">
    <property type="entry name" value="FlgK_helical"/>
</dbReference>
<feature type="domain" description="Flagellar basal body rod protein N-terminal" evidence="7">
    <location>
        <begin position="5"/>
        <end position="35"/>
    </location>
</feature>
<keyword evidence="10" id="KW-0969">Cilium</keyword>
<evidence type="ECO:0000256" key="4">
    <source>
        <dbReference type="ARBA" id="ARBA00016244"/>
    </source>
</evidence>
<protein>
    <recommendedName>
        <fullName evidence="4">Flagellar hook-associated protein 1</fullName>
    </recommendedName>
</protein>
<evidence type="ECO:0000256" key="6">
    <source>
        <dbReference type="ARBA" id="ARBA00023143"/>
    </source>
</evidence>
<comment type="subcellular location">
    <subcellularLocation>
        <location evidence="1">Bacterial flagellum</location>
    </subcellularLocation>
    <subcellularLocation>
        <location evidence="2">Secreted</location>
    </subcellularLocation>
</comment>
<dbReference type="AlphaFoldDB" id="A0A0M2UW04"/>
<keyword evidence="5" id="KW-0964">Secreted</keyword>
<comment type="similarity">
    <text evidence="3">Belongs to the flagella basal body rod proteins family.</text>
</comment>
<dbReference type="SUPFAM" id="SSF64518">
    <property type="entry name" value="Phase 1 flagellin"/>
    <property type="match status" value="1"/>
</dbReference>
<dbReference type="GO" id="GO:0044780">
    <property type="term" value="P:bacterial-type flagellum assembly"/>
    <property type="evidence" value="ECO:0007669"/>
    <property type="project" value="InterPro"/>
</dbReference>
<accession>A0A0M2UW04</accession>
<dbReference type="Pfam" id="PF06429">
    <property type="entry name" value="Flg_bbr_C"/>
    <property type="match status" value="1"/>
</dbReference>
<dbReference type="InterPro" id="IPR010930">
    <property type="entry name" value="Flg_bb/hook_C_dom"/>
</dbReference>
<evidence type="ECO:0000256" key="3">
    <source>
        <dbReference type="ARBA" id="ARBA00009677"/>
    </source>
</evidence>
<evidence type="ECO:0000259" key="7">
    <source>
        <dbReference type="Pfam" id="PF00460"/>
    </source>
</evidence>
<dbReference type="EMBL" id="LAQJ01000213">
    <property type="protein sequence ID" value="KKO19146.1"/>
    <property type="molecule type" value="Genomic_DNA"/>
</dbReference>
<gene>
    <name evidence="10" type="primary">flgK</name>
    <name evidence="10" type="ORF">BROFUL_02129</name>
</gene>
<dbReference type="Proteomes" id="UP000034954">
    <property type="component" value="Unassembled WGS sequence"/>
</dbReference>
<dbReference type="PANTHER" id="PTHR30033">
    <property type="entry name" value="FLAGELLAR HOOK-ASSOCIATED PROTEIN 1"/>
    <property type="match status" value="1"/>
</dbReference>
<proteinExistence type="inferred from homology"/>
<dbReference type="GO" id="GO:0005198">
    <property type="term" value="F:structural molecule activity"/>
    <property type="evidence" value="ECO:0007669"/>
    <property type="project" value="InterPro"/>
</dbReference>